<keyword evidence="2" id="KW-0175">Coiled coil</keyword>
<sequence length="153" mass="17284">MNTFNTDKESEDKYDDHKSASGASTELTEDERNELLTEFNELKSNIETLQAVLHSKMNRVNQINKRLGATPMNEFKTNIKKNYDNIKNSEAFQATNDMFKSFGNFASRTFNDIKNSEVVQKVGTSVSSAVTQVKSKVVNSETGEVENEEKTQN</sequence>
<comment type="similarity">
    <text evidence="1">Belongs to the TPD52 family.</text>
</comment>
<evidence type="ECO:0000256" key="3">
    <source>
        <dbReference type="SAM" id="MobiDB-lite"/>
    </source>
</evidence>
<dbReference type="GO" id="GO:0005737">
    <property type="term" value="C:cytoplasm"/>
    <property type="evidence" value="ECO:0007669"/>
    <property type="project" value="TreeGrafter"/>
</dbReference>
<name>A0A177AYU6_9BILA</name>
<gene>
    <name evidence="4" type="ORF">A3Q56_05928</name>
</gene>
<dbReference type="PANTHER" id="PTHR19307:SF14">
    <property type="entry name" value="TUMOR PROTEIN D52"/>
    <property type="match status" value="1"/>
</dbReference>
<evidence type="ECO:0000256" key="1">
    <source>
        <dbReference type="ARBA" id="ARBA00005702"/>
    </source>
</evidence>
<feature type="region of interest" description="Disordered" evidence="3">
    <location>
        <begin position="1"/>
        <end position="32"/>
    </location>
</feature>
<reference evidence="4 5" key="1">
    <citation type="submission" date="2016-04" db="EMBL/GenBank/DDBJ databases">
        <title>The genome of Intoshia linei affirms orthonectids as highly simplified spiralians.</title>
        <authorList>
            <person name="Mikhailov K.V."/>
            <person name="Slusarev G.S."/>
            <person name="Nikitin M.A."/>
            <person name="Logacheva M.D."/>
            <person name="Penin A."/>
            <person name="Aleoshin V."/>
            <person name="Panchin Y.V."/>
        </authorList>
    </citation>
    <scope>NUCLEOTIDE SEQUENCE [LARGE SCALE GENOMIC DNA]</scope>
    <source>
        <strain evidence="4">Intl2013</strain>
        <tissue evidence="4">Whole animal</tissue>
    </source>
</reference>
<dbReference type="Proteomes" id="UP000078046">
    <property type="component" value="Unassembled WGS sequence"/>
</dbReference>
<dbReference type="InterPro" id="IPR007327">
    <property type="entry name" value="TPD52"/>
</dbReference>
<comment type="caution">
    <text evidence="4">The sequence shown here is derived from an EMBL/GenBank/DDBJ whole genome shotgun (WGS) entry which is preliminary data.</text>
</comment>
<protein>
    <recommendedName>
        <fullName evidence="6">Tumor protein D52</fullName>
    </recommendedName>
</protein>
<organism evidence="4 5">
    <name type="scientific">Intoshia linei</name>
    <dbReference type="NCBI Taxonomy" id="1819745"/>
    <lineage>
        <taxon>Eukaryota</taxon>
        <taxon>Metazoa</taxon>
        <taxon>Spiralia</taxon>
        <taxon>Lophotrochozoa</taxon>
        <taxon>Mesozoa</taxon>
        <taxon>Orthonectida</taxon>
        <taxon>Rhopaluridae</taxon>
        <taxon>Intoshia</taxon>
    </lineage>
</organism>
<accession>A0A177AYU6</accession>
<evidence type="ECO:0000256" key="2">
    <source>
        <dbReference type="ARBA" id="ARBA00023054"/>
    </source>
</evidence>
<evidence type="ECO:0008006" key="6">
    <source>
        <dbReference type="Google" id="ProtNLM"/>
    </source>
</evidence>
<dbReference type="EMBL" id="LWCA01000957">
    <property type="protein sequence ID" value="OAF66354.1"/>
    <property type="molecule type" value="Genomic_DNA"/>
</dbReference>
<feature type="compositionally biased region" description="Basic and acidic residues" evidence="3">
    <location>
        <begin position="1"/>
        <end position="19"/>
    </location>
</feature>
<dbReference type="AlphaFoldDB" id="A0A177AYU6"/>
<keyword evidence="5" id="KW-1185">Reference proteome</keyword>
<dbReference type="OrthoDB" id="10000687at2759"/>
<dbReference type="Pfam" id="PF04201">
    <property type="entry name" value="TPD52"/>
    <property type="match status" value="1"/>
</dbReference>
<dbReference type="PANTHER" id="PTHR19307">
    <property type="entry name" value="TUMOR PROTEIN D52"/>
    <property type="match status" value="1"/>
</dbReference>
<proteinExistence type="inferred from homology"/>
<evidence type="ECO:0000313" key="4">
    <source>
        <dbReference type="EMBL" id="OAF66354.1"/>
    </source>
</evidence>
<evidence type="ECO:0000313" key="5">
    <source>
        <dbReference type="Proteomes" id="UP000078046"/>
    </source>
</evidence>